<accession>A0A5C3MJ96</accession>
<dbReference type="Gene3D" id="3.10.350.10">
    <property type="entry name" value="LysM domain"/>
    <property type="match status" value="1"/>
</dbReference>
<evidence type="ECO:0000256" key="1">
    <source>
        <dbReference type="SAM" id="MobiDB-lite"/>
    </source>
</evidence>
<feature type="compositionally biased region" description="Basic and acidic residues" evidence="1">
    <location>
        <begin position="260"/>
        <end position="273"/>
    </location>
</feature>
<dbReference type="InterPro" id="IPR036779">
    <property type="entry name" value="LysM_dom_sf"/>
</dbReference>
<gene>
    <name evidence="2" type="ORF">OE88DRAFT_1221083</name>
</gene>
<dbReference type="EMBL" id="ML213545">
    <property type="protein sequence ID" value="TFK45384.1"/>
    <property type="molecule type" value="Genomic_DNA"/>
</dbReference>
<sequence>MSITSRRPQHIPAPLCLACASSLPPKPSDSDLYHTRCCNRPICPACVQRNPRLTRYDPCLACLGGVRAVSRKTGEEARNVDAAVRDEDVFVVGEEEEEGDDVSLSDTLVPESSDGLTEVLAAETQAENLPASSISAPAKYYIQPGDTLLGISLKFHVDGRHLCRLNNLPTTTLTTTPHILHTRRLITLPLTAKTQGKAHVFTGDIPPTSEDAVRDKVREEKRRREVARSRFQTLTKEADWAVVQAYVAIADDIEDEDEFEGKRKEGGEGRRPLGEMNGSSLEARAVCRYMDDDEWEAREVRDGRAVAVQRFPMSAGASGSGSRRVWGVWRR</sequence>
<reference evidence="2 3" key="1">
    <citation type="journal article" date="2019" name="Nat. Ecol. Evol.">
        <title>Megaphylogeny resolves global patterns of mushroom evolution.</title>
        <authorList>
            <person name="Varga T."/>
            <person name="Krizsan K."/>
            <person name="Foldi C."/>
            <person name="Dima B."/>
            <person name="Sanchez-Garcia M."/>
            <person name="Sanchez-Ramirez S."/>
            <person name="Szollosi G.J."/>
            <person name="Szarkandi J.G."/>
            <person name="Papp V."/>
            <person name="Albert L."/>
            <person name="Andreopoulos W."/>
            <person name="Angelini C."/>
            <person name="Antonin V."/>
            <person name="Barry K.W."/>
            <person name="Bougher N.L."/>
            <person name="Buchanan P."/>
            <person name="Buyck B."/>
            <person name="Bense V."/>
            <person name="Catcheside P."/>
            <person name="Chovatia M."/>
            <person name="Cooper J."/>
            <person name="Damon W."/>
            <person name="Desjardin D."/>
            <person name="Finy P."/>
            <person name="Geml J."/>
            <person name="Haridas S."/>
            <person name="Hughes K."/>
            <person name="Justo A."/>
            <person name="Karasinski D."/>
            <person name="Kautmanova I."/>
            <person name="Kiss B."/>
            <person name="Kocsube S."/>
            <person name="Kotiranta H."/>
            <person name="LaButti K.M."/>
            <person name="Lechner B.E."/>
            <person name="Liimatainen K."/>
            <person name="Lipzen A."/>
            <person name="Lukacs Z."/>
            <person name="Mihaltcheva S."/>
            <person name="Morgado L.N."/>
            <person name="Niskanen T."/>
            <person name="Noordeloos M.E."/>
            <person name="Ohm R.A."/>
            <person name="Ortiz-Santana B."/>
            <person name="Ovrebo C."/>
            <person name="Racz N."/>
            <person name="Riley R."/>
            <person name="Savchenko A."/>
            <person name="Shiryaev A."/>
            <person name="Soop K."/>
            <person name="Spirin V."/>
            <person name="Szebenyi C."/>
            <person name="Tomsovsky M."/>
            <person name="Tulloss R.E."/>
            <person name="Uehling J."/>
            <person name="Grigoriev I.V."/>
            <person name="Vagvolgyi C."/>
            <person name="Papp T."/>
            <person name="Martin F.M."/>
            <person name="Miettinen O."/>
            <person name="Hibbett D.S."/>
            <person name="Nagy L.G."/>
        </authorList>
    </citation>
    <scope>NUCLEOTIDE SEQUENCE [LARGE SCALE GENOMIC DNA]</scope>
    <source>
        <strain evidence="2 3">OMC1185</strain>
    </source>
</reference>
<dbReference type="OrthoDB" id="2107166at2759"/>
<dbReference type="AlphaFoldDB" id="A0A5C3MJ96"/>
<evidence type="ECO:0000313" key="3">
    <source>
        <dbReference type="Proteomes" id="UP000305948"/>
    </source>
</evidence>
<organism evidence="2 3">
    <name type="scientific">Heliocybe sulcata</name>
    <dbReference type="NCBI Taxonomy" id="5364"/>
    <lineage>
        <taxon>Eukaryota</taxon>
        <taxon>Fungi</taxon>
        <taxon>Dikarya</taxon>
        <taxon>Basidiomycota</taxon>
        <taxon>Agaricomycotina</taxon>
        <taxon>Agaricomycetes</taxon>
        <taxon>Gloeophyllales</taxon>
        <taxon>Gloeophyllaceae</taxon>
        <taxon>Heliocybe</taxon>
    </lineage>
</organism>
<feature type="region of interest" description="Disordered" evidence="1">
    <location>
        <begin position="257"/>
        <end position="276"/>
    </location>
</feature>
<dbReference type="SUPFAM" id="SSF54106">
    <property type="entry name" value="LysM domain"/>
    <property type="match status" value="1"/>
</dbReference>
<protein>
    <recommendedName>
        <fullName evidence="4">LysM domain-containing protein</fullName>
    </recommendedName>
</protein>
<dbReference type="Proteomes" id="UP000305948">
    <property type="component" value="Unassembled WGS sequence"/>
</dbReference>
<name>A0A5C3MJ96_9AGAM</name>
<evidence type="ECO:0008006" key="4">
    <source>
        <dbReference type="Google" id="ProtNLM"/>
    </source>
</evidence>
<evidence type="ECO:0000313" key="2">
    <source>
        <dbReference type="EMBL" id="TFK45384.1"/>
    </source>
</evidence>
<keyword evidence="3" id="KW-1185">Reference proteome</keyword>
<proteinExistence type="predicted"/>